<dbReference type="Gene3D" id="3.60.21.10">
    <property type="match status" value="1"/>
</dbReference>
<dbReference type="RefSeq" id="WP_055207350.1">
    <property type="nucleotide sequence ID" value="NZ_CZBO01000002.1"/>
</dbReference>
<evidence type="ECO:0000313" key="5">
    <source>
        <dbReference type="Proteomes" id="UP000095563"/>
    </source>
</evidence>
<feature type="domain" description="Capsule synthesis protein CapA" evidence="3">
    <location>
        <begin position="86"/>
        <end position="319"/>
    </location>
</feature>
<comment type="similarity">
    <text evidence="1">Belongs to the CapA family.</text>
</comment>
<protein>
    <submittedName>
        <fullName evidence="4">PGA biosynthesis protein CapA</fullName>
    </submittedName>
</protein>
<name>A0A174SPG9_9CLOT</name>
<dbReference type="Proteomes" id="UP000095563">
    <property type="component" value="Unassembled WGS sequence"/>
</dbReference>
<dbReference type="PANTHER" id="PTHR33393:SF11">
    <property type="entry name" value="POLYGLUTAMINE SYNTHESIS ACCESSORY PROTEIN RV0574C-RELATED"/>
    <property type="match status" value="1"/>
</dbReference>
<dbReference type="EMBL" id="CZBO01000002">
    <property type="protein sequence ID" value="CUP97070.1"/>
    <property type="molecule type" value="Genomic_DNA"/>
</dbReference>
<keyword evidence="2" id="KW-1133">Transmembrane helix</keyword>
<organism evidence="4 5">
    <name type="scientific">Clostridium baratii</name>
    <dbReference type="NCBI Taxonomy" id="1561"/>
    <lineage>
        <taxon>Bacteria</taxon>
        <taxon>Bacillati</taxon>
        <taxon>Bacillota</taxon>
        <taxon>Clostridia</taxon>
        <taxon>Eubacteriales</taxon>
        <taxon>Clostridiaceae</taxon>
        <taxon>Clostridium</taxon>
    </lineage>
</organism>
<dbReference type="InterPro" id="IPR029052">
    <property type="entry name" value="Metallo-depent_PP-like"/>
</dbReference>
<evidence type="ECO:0000256" key="1">
    <source>
        <dbReference type="ARBA" id="ARBA00005662"/>
    </source>
</evidence>
<feature type="transmembrane region" description="Helical" evidence="2">
    <location>
        <begin position="25"/>
        <end position="46"/>
    </location>
</feature>
<dbReference type="PANTHER" id="PTHR33393">
    <property type="entry name" value="POLYGLUTAMINE SYNTHESIS ACCESSORY PROTEIN RV0574C-RELATED"/>
    <property type="match status" value="1"/>
</dbReference>
<evidence type="ECO:0000259" key="3">
    <source>
        <dbReference type="SMART" id="SM00854"/>
    </source>
</evidence>
<dbReference type="Pfam" id="PF09587">
    <property type="entry name" value="PGA_cap"/>
    <property type="match status" value="1"/>
</dbReference>
<evidence type="ECO:0000256" key="2">
    <source>
        <dbReference type="SAM" id="Phobius"/>
    </source>
</evidence>
<dbReference type="InterPro" id="IPR052169">
    <property type="entry name" value="CW_Biosynth-Accessory"/>
</dbReference>
<dbReference type="InterPro" id="IPR019079">
    <property type="entry name" value="Capsule_synth_CapA"/>
</dbReference>
<dbReference type="SMART" id="SM00854">
    <property type="entry name" value="PGA_cap"/>
    <property type="match status" value="1"/>
</dbReference>
<accession>A0A174SPG9</accession>
<proteinExistence type="inferred from homology"/>
<dbReference type="SUPFAM" id="SSF56300">
    <property type="entry name" value="Metallo-dependent phosphatases"/>
    <property type="match status" value="1"/>
</dbReference>
<gene>
    <name evidence="4" type="primary">capA</name>
    <name evidence="4" type="ORF">ERS852568_01377</name>
</gene>
<reference evidence="4 5" key="1">
    <citation type="submission" date="2015-09" db="EMBL/GenBank/DDBJ databases">
        <authorList>
            <consortium name="Pathogen Informatics"/>
        </authorList>
    </citation>
    <scope>NUCLEOTIDE SEQUENCE [LARGE SCALE GENOMIC DNA]</scope>
    <source>
        <strain evidence="4 5">2789STDY5834956</strain>
    </source>
</reference>
<dbReference type="AlphaFoldDB" id="A0A174SPG9"/>
<keyword evidence="2" id="KW-0812">Transmembrane</keyword>
<keyword evidence="2" id="KW-0472">Membrane</keyword>
<evidence type="ECO:0000313" key="4">
    <source>
        <dbReference type="EMBL" id="CUP97070.1"/>
    </source>
</evidence>
<sequence>MSKKRNNINFYRKNNKKKKLHRRFVRNRIIFALILILIIGGAYYGINKHITNKKETAKNEELLAKENEEKNTTKDEEVNKEPKDIVLTMAGDFTLGTDDTFNKSTSLPAAVSNSGNDFSYLLKNVRKVFEDDDYTLVNLETTFTDSTQKKDKGDAIQFHFKGPKSYAKILTSSSIEGVTIANNHIYDYGTQGFNDTVKTLQDNKVDITGEGHKIVTEIKGIKFGFLGYQAWDNSDKTKEKIKNDIESLKNDGVKIVIPYFHWGYEKATKPSPYQVDLAHFAIDSGADMVVGSHSHVIQSLEDYKGKLIAYSLANFCFGGNSNPQDMRTFILKTKLNFIGDELSNMEYEVLPATISSVSSKNDYVPTLATGTKGANILKYMNELSPTLKGKISDKYFTLQ</sequence>
<dbReference type="CDD" id="cd07381">
    <property type="entry name" value="MPP_CapA"/>
    <property type="match status" value="1"/>
</dbReference>